<evidence type="ECO:0000256" key="3">
    <source>
        <dbReference type="ARBA" id="ARBA00022475"/>
    </source>
</evidence>
<dbReference type="Pfam" id="PF00528">
    <property type="entry name" value="BPD_transp_1"/>
    <property type="match status" value="1"/>
</dbReference>
<accession>A0A2T0RLW3</accession>
<evidence type="ECO:0000313" key="9">
    <source>
        <dbReference type="EMBL" id="PRY22186.1"/>
    </source>
</evidence>
<dbReference type="Gene3D" id="1.10.3720.10">
    <property type="entry name" value="MetI-like"/>
    <property type="match status" value="1"/>
</dbReference>
<keyword evidence="10" id="KW-1185">Reference proteome</keyword>
<comment type="similarity">
    <text evidence="7">Belongs to the binding-protein-dependent transport system permease family.</text>
</comment>
<dbReference type="GO" id="GO:0005886">
    <property type="term" value="C:plasma membrane"/>
    <property type="evidence" value="ECO:0007669"/>
    <property type="project" value="UniProtKB-SubCell"/>
</dbReference>
<keyword evidence="3" id="KW-1003">Cell membrane</keyword>
<feature type="domain" description="ABC transmembrane type-1" evidence="8">
    <location>
        <begin position="87"/>
        <end position="280"/>
    </location>
</feature>
<dbReference type="GO" id="GO:0055085">
    <property type="term" value="P:transmembrane transport"/>
    <property type="evidence" value="ECO:0007669"/>
    <property type="project" value="InterPro"/>
</dbReference>
<evidence type="ECO:0000256" key="1">
    <source>
        <dbReference type="ARBA" id="ARBA00004651"/>
    </source>
</evidence>
<dbReference type="CDD" id="cd06261">
    <property type="entry name" value="TM_PBP2"/>
    <property type="match status" value="1"/>
</dbReference>
<dbReference type="PANTHER" id="PTHR43744:SF12">
    <property type="entry name" value="ABC TRANSPORTER PERMEASE PROTEIN MG189-RELATED"/>
    <property type="match status" value="1"/>
</dbReference>
<feature type="transmembrane region" description="Helical" evidence="7">
    <location>
        <begin position="23"/>
        <end position="46"/>
    </location>
</feature>
<feature type="transmembrane region" description="Helical" evidence="7">
    <location>
        <begin position="117"/>
        <end position="134"/>
    </location>
</feature>
<evidence type="ECO:0000256" key="5">
    <source>
        <dbReference type="ARBA" id="ARBA00022989"/>
    </source>
</evidence>
<comment type="caution">
    <text evidence="9">The sequence shown here is derived from an EMBL/GenBank/DDBJ whole genome shotgun (WGS) entry which is preliminary data.</text>
</comment>
<dbReference type="InterPro" id="IPR000515">
    <property type="entry name" value="MetI-like"/>
</dbReference>
<protein>
    <submittedName>
        <fullName evidence="9">Carbohydrate ABC transporter membrane protein 2 (CUT1 family)</fullName>
    </submittedName>
</protein>
<evidence type="ECO:0000259" key="8">
    <source>
        <dbReference type="PROSITE" id="PS50928"/>
    </source>
</evidence>
<keyword evidence="6 7" id="KW-0472">Membrane</keyword>
<comment type="subcellular location">
    <subcellularLocation>
        <location evidence="1 7">Cell membrane</location>
        <topology evidence="1 7">Multi-pass membrane protein</topology>
    </subcellularLocation>
</comment>
<dbReference type="EMBL" id="PVTD01000007">
    <property type="protein sequence ID" value="PRY22186.1"/>
    <property type="molecule type" value="Genomic_DNA"/>
</dbReference>
<keyword evidence="4 7" id="KW-0812">Transmembrane</keyword>
<keyword evidence="5 7" id="KW-1133">Transmembrane helix</keyword>
<evidence type="ECO:0000256" key="4">
    <source>
        <dbReference type="ARBA" id="ARBA00022692"/>
    </source>
</evidence>
<dbReference type="PROSITE" id="PS50928">
    <property type="entry name" value="ABC_TM1"/>
    <property type="match status" value="1"/>
</dbReference>
<dbReference type="Proteomes" id="UP000239480">
    <property type="component" value="Unassembled WGS sequence"/>
</dbReference>
<sequence>MNPTETAAAQMVHKGPSHKRIRLITRVCWTSALLVVAVPFVFPFLWMVSSSLKSAAEIFGAPSLIPDRFLWSNFVEVFNYQPFARHYFNSIYISLSVTGLTLIIASLAGYALARMRFAGAGLIMLFLVSGLMVPEEVTIIPNFFLVRWLGLMDTHAPLILLPTFGSHGVMATFLMRQYFVALPKELEEAGTMDGLSRLGVWWKIALPMSRPALGAVAIITFLFSWNLFLEPLVFLSSLEKFTLPLSLANFTDAYGMPLWHLQLAATTLAVVPVLTIYVLAQRQIIESFALSGVKG</sequence>
<evidence type="ECO:0000256" key="7">
    <source>
        <dbReference type="RuleBase" id="RU363032"/>
    </source>
</evidence>
<feature type="transmembrane region" description="Helical" evidence="7">
    <location>
        <begin position="258"/>
        <end position="280"/>
    </location>
</feature>
<keyword evidence="2 7" id="KW-0813">Transport</keyword>
<organism evidence="9 10">
    <name type="scientific">Aliiruegeria haliotis</name>
    <dbReference type="NCBI Taxonomy" id="1280846"/>
    <lineage>
        <taxon>Bacteria</taxon>
        <taxon>Pseudomonadati</taxon>
        <taxon>Pseudomonadota</taxon>
        <taxon>Alphaproteobacteria</taxon>
        <taxon>Rhodobacterales</taxon>
        <taxon>Roseobacteraceae</taxon>
        <taxon>Aliiruegeria</taxon>
    </lineage>
</organism>
<dbReference type="SUPFAM" id="SSF161098">
    <property type="entry name" value="MetI-like"/>
    <property type="match status" value="1"/>
</dbReference>
<dbReference type="AlphaFoldDB" id="A0A2T0RLW3"/>
<gene>
    <name evidence="9" type="ORF">CLV78_107110</name>
</gene>
<reference evidence="9 10" key="1">
    <citation type="submission" date="2018-03" db="EMBL/GenBank/DDBJ databases">
        <title>Genomic Encyclopedia of Archaeal and Bacterial Type Strains, Phase II (KMG-II): from individual species to whole genera.</title>
        <authorList>
            <person name="Goeker M."/>
        </authorList>
    </citation>
    <scope>NUCLEOTIDE SEQUENCE [LARGE SCALE GENOMIC DNA]</scope>
    <source>
        <strain evidence="9 10">DSM 29328</strain>
    </source>
</reference>
<feature type="transmembrane region" description="Helical" evidence="7">
    <location>
        <begin position="91"/>
        <end position="110"/>
    </location>
</feature>
<dbReference type="InterPro" id="IPR035906">
    <property type="entry name" value="MetI-like_sf"/>
</dbReference>
<evidence type="ECO:0000313" key="10">
    <source>
        <dbReference type="Proteomes" id="UP000239480"/>
    </source>
</evidence>
<proteinExistence type="inferred from homology"/>
<evidence type="ECO:0000256" key="6">
    <source>
        <dbReference type="ARBA" id="ARBA00023136"/>
    </source>
</evidence>
<dbReference type="PANTHER" id="PTHR43744">
    <property type="entry name" value="ABC TRANSPORTER PERMEASE PROTEIN MG189-RELATED-RELATED"/>
    <property type="match status" value="1"/>
</dbReference>
<evidence type="ECO:0000256" key="2">
    <source>
        <dbReference type="ARBA" id="ARBA00022448"/>
    </source>
</evidence>
<feature type="transmembrane region" description="Helical" evidence="7">
    <location>
        <begin position="154"/>
        <end position="174"/>
    </location>
</feature>
<feature type="transmembrane region" description="Helical" evidence="7">
    <location>
        <begin position="212"/>
        <end position="238"/>
    </location>
</feature>
<name>A0A2T0RLW3_9RHOB</name>
<dbReference type="RefSeq" id="WP_211301014.1">
    <property type="nucleotide sequence ID" value="NZ_PVTD01000007.1"/>
</dbReference>